<dbReference type="EMBL" id="JBJXBP010000006">
    <property type="protein sequence ID" value="KAL3824171.1"/>
    <property type="molecule type" value="Genomic_DNA"/>
</dbReference>
<dbReference type="PANTHER" id="PTHR10426:SF136">
    <property type="entry name" value="PROTEIN STRICTOSIDINE SYNTHASE-LIKE 9-LIKE"/>
    <property type="match status" value="1"/>
</dbReference>
<dbReference type="PANTHER" id="PTHR10426">
    <property type="entry name" value="STRICTOSIDINE SYNTHASE-RELATED"/>
    <property type="match status" value="1"/>
</dbReference>
<comment type="subcellular location">
    <subcellularLocation>
        <location evidence="1">Vacuole</location>
    </subcellularLocation>
</comment>
<feature type="domain" description="Strictosidine synthase conserved region" evidence="6">
    <location>
        <begin position="467"/>
        <end position="556"/>
    </location>
</feature>
<comment type="similarity">
    <text evidence="2">Belongs to the strictosidine synthase family.</text>
</comment>
<feature type="signal peptide" evidence="5">
    <location>
        <begin position="1"/>
        <end position="18"/>
    </location>
</feature>
<evidence type="ECO:0000313" key="7">
    <source>
        <dbReference type="EMBL" id="KAL3824171.1"/>
    </source>
</evidence>
<reference evidence="7 8" key="1">
    <citation type="submission" date="2024-12" db="EMBL/GenBank/DDBJ databases">
        <title>The unique morphological basis and parallel evolutionary history of personate flowers in Penstemon.</title>
        <authorList>
            <person name="Depatie T.H."/>
            <person name="Wessinger C.A."/>
        </authorList>
    </citation>
    <scope>NUCLEOTIDE SEQUENCE [LARGE SCALE GENOMIC DNA]</scope>
    <source>
        <strain evidence="7">WTNN_2</strain>
        <tissue evidence="7">Leaf</tissue>
    </source>
</reference>
<comment type="caution">
    <text evidence="7">The sequence shown here is derived from an EMBL/GenBank/DDBJ whole genome shotgun (WGS) entry which is preliminary data.</text>
</comment>
<dbReference type="Proteomes" id="UP001634393">
    <property type="component" value="Unassembled WGS sequence"/>
</dbReference>
<evidence type="ECO:0000256" key="2">
    <source>
        <dbReference type="ARBA" id="ARBA00009191"/>
    </source>
</evidence>
<dbReference type="GO" id="GO:0005773">
    <property type="term" value="C:vacuole"/>
    <property type="evidence" value="ECO:0007669"/>
    <property type="project" value="UniProtKB-SubCell"/>
</dbReference>
<evidence type="ECO:0000256" key="5">
    <source>
        <dbReference type="SAM" id="SignalP"/>
    </source>
</evidence>
<evidence type="ECO:0000313" key="8">
    <source>
        <dbReference type="Proteomes" id="UP001634393"/>
    </source>
</evidence>
<dbReference type="AlphaFoldDB" id="A0ABD3SIB6"/>
<evidence type="ECO:0000256" key="1">
    <source>
        <dbReference type="ARBA" id="ARBA00004116"/>
    </source>
</evidence>
<gene>
    <name evidence="7" type="ORF">ACJIZ3_020200</name>
</gene>
<accession>A0ABD3SIB6</accession>
<name>A0ABD3SIB6_9LAMI</name>
<dbReference type="InterPro" id="IPR018119">
    <property type="entry name" value="Strictosidine_synth_cons-reg"/>
</dbReference>
<keyword evidence="8" id="KW-1185">Reference proteome</keyword>
<keyword evidence="5" id="KW-0732">Signal</keyword>
<feature type="chain" id="PRO_5044764644" description="Strictosidine synthase conserved region domain-containing protein" evidence="5">
    <location>
        <begin position="19"/>
        <end position="653"/>
    </location>
</feature>
<feature type="domain" description="Strictosidine synthase conserved region" evidence="6">
    <location>
        <begin position="145"/>
        <end position="234"/>
    </location>
</feature>
<sequence length="653" mass="71233">MVQIVIALVLFLTQNTLSSYGAHSFKKIQLPTLGSEAYAFDAQNGGPYTGLNDGRIVKFQNPNIGFLDFATTTPNRPKRACDGTSGNDLRTCLVCGKPIGLVFNKRTGDLYTLDAYHGLMVVGKGGGAATQLAGGRSGTHFDYADGIDLDPITGVVYITDLGSILSKTSNTTEILLGNDRSGRLLKYDPKTKQCSVILTGLAMPAGVAVARDGSFVLMTEYLNSRITRYWLKGPKANTSDIFAELPGNPDNIKRTKSGDFWVAVNIQKLHPKLTVFPLGQKISAKGEILETVNFYGEYNATYITEVQEQFGKFYVASIYTDFVDMNPILLMFFLFPFNALAHISHSFKVLQLPSLGSESYAFDSQNNGPYTALNDGRIVKFQGPKLGFVNFATTSPNRSKELCDGKNGDDPKTGPMCGRPIGLEFNHRTGELYIVDDYHGLMVVGSGGGVATPLTGGIDGVPVDALDAIAIDPITGEVYFTDVGTIFFKTNNMTEILLSGDTSGRLLKYDPKTKKRTVVLTGLAVPNGVSVSKDGSFVLIAEYLTCSIRRLWLKGPKTNTSDTFAELPGNPDNIKRTKSGDFWVPVNIQKLQPKLISFPLGQKISAYGEILETVNFYKEYNDTYVTEVQEHLGSLYVASVYTKFVGVYRGMKC</sequence>
<proteinExistence type="inferred from homology"/>
<keyword evidence="4" id="KW-0325">Glycoprotein</keyword>
<dbReference type="SUPFAM" id="SSF63829">
    <property type="entry name" value="Calcium-dependent phosphotriesterase"/>
    <property type="match status" value="2"/>
</dbReference>
<dbReference type="InterPro" id="IPR011042">
    <property type="entry name" value="6-blade_b-propeller_TolB-like"/>
</dbReference>
<organism evidence="7 8">
    <name type="scientific">Penstemon smallii</name>
    <dbReference type="NCBI Taxonomy" id="265156"/>
    <lineage>
        <taxon>Eukaryota</taxon>
        <taxon>Viridiplantae</taxon>
        <taxon>Streptophyta</taxon>
        <taxon>Embryophyta</taxon>
        <taxon>Tracheophyta</taxon>
        <taxon>Spermatophyta</taxon>
        <taxon>Magnoliopsida</taxon>
        <taxon>eudicotyledons</taxon>
        <taxon>Gunneridae</taxon>
        <taxon>Pentapetalae</taxon>
        <taxon>asterids</taxon>
        <taxon>lamiids</taxon>
        <taxon>Lamiales</taxon>
        <taxon>Plantaginaceae</taxon>
        <taxon>Cheloneae</taxon>
        <taxon>Penstemon</taxon>
    </lineage>
</organism>
<dbReference type="Pfam" id="PF03088">
    <property type="entry name" value="Str_synth"/>
    <property type="match status" value="2"/>
</dbReference>
<protein>
    <recommendedName>
        <fullName evidence="6">Strictosidine synthase conserved region domain-containing protein</fullName>
    </recommendedName>
</protein>
<dbReference type="Gene3D" id="2.120.10.30">
    <property type="entry name" value="TolB, C-terminal domain"/>
    <property type="match status" value="2"/>
</dbReference>
<keyword evidence="3" id="KW-0926">Vacuole</keyword>
<evidence type="ECO:0000256" key="4">
    <source>
        <dbReference type="ARBA" id="ARBA00023180"/>
    </source>
</evidence>
<evidence type="ECO:0000259" key="6">
    <source>
        <dbReference type="Pfam" id="PF03088"/>
    </source>
</evidence>
<evidence type="ECO:0000256" key="3">
    <source>
        <dbReference type="ARBA" id="ARBA00022554"/>
    </source>
</evidence>